<evidence type="ECO:0000256" key="3">
    <source>
        <dbReference type="ARBA" id="ARBA00022448"/>
    </source>
</evidence>
<dbReference type="PANTHER" id="PTHR43185">
    <property type="entry name" value="FERROUS IRON TRANSPORT PROTEIN B"/>
    <property type="match status" value="1"/>
</dbReference>
<feature type="domain" description="Nucleoside transporter/FeoB GTPase Gate" evidence="17">
    <location>
        <begin position="364"/>
        <end position="548"/>
    </location>
</feature>
<dbReference type="GO" id="GO:0015093">
    <property type="term" value="F:ferrous iron transmembrane transporter activity"/>
    <property type="evidence" value="ECO:0007669"/>
    <property type="project" value="UniProtKB-UniRule"/>
</dbReference>
<comment type="subcellular location">
    <subcellularLocation>
        <location evidence="15">Cell inner membrane</location>
        <topology evidence="15">Multi-pass membrane protein</topology>
    </subcellularLocation>
    <subcellularLocation>
        <location evidence="2">Cell membrane</location>
        <topology evidence="2">Multi-pass membrane protein</topology>
    </subcellularLocation>
</comment>
<comment type="function">
    <text evidence="1 15">Probable transporter of a GTP-driven Fe(2+) uptake system.</text>
</comment>
<dbReference type="InterPro" id="IPR050860">
    <property type="entry name" value="FeoB_GTPase"/>
</dbReference>
<evidence type="ECO:0000259" key="16">
    <source>
        <dbReference type="Pfam" id="PF07664"/>
    </source>
</evidence>
<dbReference type="GO" id="GO:0005525">
    <property type="term" value="F:GTP binding"/>
    <property type="evidence" value="ECO:0007669"/>
    <property type="project" value="UniProtKB-KW"/>
</dbReference>
<feature type="transmembrane region" description="Helical" evidence="15">
    <location>
        <begin position="191"/>
        <end position="216"/>
    </location>
</feature>
<feature type="transmembrane region" description="Helical" evidence="15">
    <location>
        <begin position="166"/>
        <end position="184"/>
    </location>
</feature>
<evidence type="ECO:0000256" key="11">
    <source>
        <dbReference type="ARBA" id="ARBA00023134"/>
    </source>
</evidence>
<evidence type="ECO:0000256" key="2">
    <source>
        <dbReference type="ARBA" id="ARBA00004651"/>
    </source>
</evidence>
<comment type="similarity">
    <text evidence="15">Belongs to the TRAFAC class TrmE-Era-EngA-EngB-Septin-like GTPase superfamily. FeoB GTPase (TC 9.A.8) family.</text>
</comment>
<evidence type="ECO:0000256" key="4">
    <source>
        <dbReference type="ARBA" id="ARBA00022475"/>
    </source>
</evidence>
<evidence type="ECO:0000256" key="13">
    <source>
        <dbReference type="ARBA" id="ARBA00031200"/>
    </source>
</evidence>
<feature type="domain" description="Nucleoside transporter/FeoB GTPase Gate" evidence="17">
    <location>
        <begin position="199"/>
        <end position="292"/>
    </location>
</feature>
<keyword evidence="4" id="KW-1003">Cell membrane</keyword>
<feature type="domain" description="Ferrous iron transport protein B C-terminal" evidence="16">
    <location>
        <begin position="304"/>
        <end position="357"/>
    </location>
</feature>
<keyword evidence="8 15" id="KW-1133">Transmembrane helix</keyword>
<keyword evidence="7" id="KW-0547">Nucleotide-binding</keyword>
<evidence type="ECO:0000256" key="6">
    <source>
        <dbReference type="ARBA" id="ARBA00022692"/>
    </source>
</evidence>
<evidence type="ECO:0000256" key="15">
    <source>
        <dbReference type="RuleBase" id="RU362098"/>
    </source>
</evidence>
<dbReference type="STRING" id="765420.OSCT_1177"/>
<dbReference type="HOGENOM" id="CLU_013350_5_1_0"/>
<protein>
    <recommendedName>
        <fullName evidence="13 14">Ferrous iron transport protein B</fullName>
    </recommendedName>
</protein>
<evidence type="ECO:0000256" key="9">
    <source>
        <dbReference type="ARBA" id="ARBA00023004"/>
    </source>
</evidence>
<keyword evidence="5 15" id="KW-0410">Iron transport</keyword>
<feature type="domain" description="FeoB cytosolic helical" evidence="18">
    <location>
        <begin position="15"/>
        <end position="107"/>
    </location>
</feature>
<dbReference type="InterPro" id="IPR041069">
    <property type="entry name" value="FeoB_Cyto"/>
</dbReference>
<keyword evidence="9 15" id="KW-0408">Iron</keyword>
<dbReference type="InterPro" id="IPR011642">
    <property type="entry name" value="Gate_dom"/>
</dbReference>
<organism evidence="19 20">
    <name type="scientific">Oscillochloris trichoides DG-6</name>
    <dbReference type="NCBI Taxonomy" id="765420"/>
    <lineage>
        <taxon>Bacteria</taxon>
        <taxon>Bacillati</taxon>
        <taxon>Chloroflexota</taxon>
        <taxon>Chloroflexia</taxon>
        <taxon>Chloroflexales</taxon>
        <taxon>Chloroflexineae</taxon>
        <taxon>Oscillochloridaceae</taxon>
        <taxon>Oscillochloris</taxon>
    </lineage>
</organism>
<keyword evidence="10" id="KW-0406">Ion transport</keyword>
<evidence type="ECO:0000256" key="1">
    <source>
        <dbReference type="ARBA" id="ARBA00003926"/>
    </source>
</evidence>
<evidence type="ECO:0000259" key="18">
    <source>
        <dbReference type="Pfam" id="PF17910"/>
    </source>
</evidence>
<dbReference type="GO" id="GO:0005886">
    <property type="term" value="C:plasma membrane"/>
    <property type="evidence" value="ECO:0007669"/>
    <property type="project" value="UniProtKB-SubCell"/>
</dbReference>
<keyword evidence="12 15" id="KW-0472">Membrane</keyword>
<feature type="transmembrane region" description="Helical" evidence="15">
    <location>
        <begin position="518"/>
        <end position="538"/>
    </location>
</feature>
<proteinExistence type="inferred from homology"/>
<dbReference type="Gene3D" id="1.10.287.1770">
    <property type="match status" value="1"/>
</dbReference>
<dbReference type="Proteomes" id="UP000054010">
    <property type="component" value="Unassembled WGS sequence"/>
</dbReference>
<dbReference type="Pfam" id="PF07664">
    <property type="entry name" value="FeoB_C"/>
    <property type="match status" value="1"/>
</dbReference>
<gene>
    <name evidence="19" type="ORF">OSCT_1177</name>
</gene>
<dbReference type="PANTHER" id="PTHR43185:SF1">
    <property type="entry name" value="FE(2+) TRANSPORTER FEOB"/>
    <property type="match status" value="1"/>
</dbReference>
<dbReference type="EMBL" id="ADVR01000033">
    <property type="protein sequence ID" value="EFO80946.1"/>
    <property type="molecule type" value="Genomic_DNA"/>
</dbReference>
<keyword evidence="20" id="KW-1185">Reference proteome</keyword>
<dbReference type="Pfam" id="PF07670">
    <property type="entry name" value="Gate"/>
    <property type="match status" value="2"/>
</dbReference>
<reference evidence="19 20" key="1">
    <citation type="journal article" date="2011" name="J. Bacteriol.">
        <title>Draft genome sequence of the anoxygenic filamentous phototrophic bacterium Oscillochloris trichoides subsp. DG-6.</title>
        <authorList>
            <person name="Kuznetsov B.B."/>
            <person name="Ivanovsky R.N."/>
            <person name="Keppen O.I."/>
            <person name="Sukhacheva M.V."/>
            <person name="Bumazhkin B.K."/>
            <person name="Patutina E.O."/>
            <person name="Beletsky A.V."/>
            <person name="Mardanov A.V."/>
            <person name="Baslerov R.V."/>
            <person name="Panteleeva A.N."/>
            <person name="Kolganova T.V."/>
            <person name="Ravin N.V."/>
            <person name="Skryabin K.G."/>
        </authorList>
    </citation>
    <scope>NUCLEOTIDE SEQUENCE [LARGE SCALE GENOMIC DNA]</scope>
    <source>
        <strain evidence="19 20">DG-6</strain>
    </source>
</reference>
<feature type="transmembrane region" description="Helical" evidence="15">
    <location>
        <begin position="126"/>
        <end position="146"/>
    </location>
</feature>
<evidence type="ECO:0000256" key="12">
    <source>
        <dbReference type="ARBA" id="ARBA00023136"/>
    </source>
</evidence>
<evidence type="ECO:0000256" key="8">
    <source>
        <dbReference type="ARBA" id="ARBA00022989"/>
    </source>
</evidence>
<evidence type="ECO:0000256" key="10">
    <source>
        <dbReference type="ARBA" id="ARBA00023065"/>
    </source>
</evidence>
<name>E1ICX6_9CHLR</name>
<feature type="transmembrane region" description="Helical" evidence="15">
    <location>
        <begin position="236"/>
        <end position="258"/>
    </location>
</feature>
<evidence type="ECO:0000256" key="14">
    <source>
        <dbReference type="NCBIfam" id="TIGR00437"/>
    </source>
</evidence>
<dbReference type="AlphaFoldDB" id="E1ICX6"/>
<keyword evidence="6 15" id="KW-0812">Transmembrane</keyword>
<dbReference type="InterPro" id="IPR003373">
    <property type="entry name" value="Fe2_transport_prot-B"/>
</dbReference>
<feature type="transmembrane region" description="Helical" evidence="15">
    <location>
        <begin position="365"/>
        <end position="384"/>
    </location>
</feature>
<keyword evidence="11 15" id="KW-0342">GTP-binding</keyword>
<evidence type="ECO:0000313" key="20">
    <source>
        <dbReference type="Proteomes" id="UP000054010"/>
    </source>
</evidence>
<evidence type="ECO:0000313" key="19">
    <source>
        <dbReference type="EMBL" id="EFO80946.1"/>
    </source>
</evidence>
<comment type="caution">
    <text evidence="19">The sequence shown here is derived from an EMBL/GenBank/DDBJ whole genome shotgun (WGS) entry which is preliminary data.</text>
</comment>
<keyword evidence="3 15" id="KW-0813">Transport</keyword>
<evidence type="ECO:0000256" key="5">
    <source>
        <dbReference type="ARBA" id="ARBA00022496"/>
    </source>
</evidence>
<evidence type="ECO:0000259" key="17">
    <source>
        <dbReference type="Pfam" id="PF07670"/>
    </source>
</evidence>
<accession>E1ICX6</accession>
<dbReference type="Pfam" id="PF17910">
    <property type="entry name" value="FeoB_Cyto"/>
    <property type="match status" value="1"/>
</dbReference>
<dbReference type="eggNOG" id="COG0370">
    <property type="taxonomic scope" value="Bacteria"/>
</dbReference>
<dbReference type="OrthoDB" id="9809127at2"/>
<evidence type="ECO:0000256" key="7">
    <source>
        <dbReference type="ARBA" id="ARBA00022741"/>
    </source>
</evidence>
<sequence length="579" mass="62359">MTVAQLTLPTAQVSYDAPIEAELERLVELFALQPTLAAAYPLRWLAVQIFEGDEGLLAEVTAAGGPSLSAEITASMQRLQARYGEDLDITLVDQRYRFVHALAGKVLTRPGSVHDLTMSDRVDKVLTNRFLGVPFFFAMMWLVFKLTTDVAGPFVDWVDGVINGPISNWVIGLLGVLGLAGTWVESLLVGAVLAGVGGVLVFVPVLFALYFALAVLEDSGYMARAAFVMDRFMHRLGLHGKSFLPMIVGFGCTVPAIYATRTLDSPRDRLLTGLLVPFMSCSARLPVYVLVATIFFPAQAGLVIFGLYLTGVVMAIVIGMLLQKTLFRNQPPSPFVLELPPYRIPAWRTVWVQMWSRTASFVQKAWTIIFATSIVIWLLLAIPVRGAGQFAQAEMDQSAFALLARGVSPIFAPLGFGNWQSSGALTTGFVAKEVVVTTMLQTYHLDGGEAEGAVPTTFIEDVTGIFTSFGTAVVDALKVIPQMVGLNLGAAEDEEEFVPEGLATAIQANFAASSGGHAGLAALAFLVFVLLYTPCMVATAAARHEFGPRWIWVSIVGQFGVAWLAALIVFQGGRLLGLG</sequence>
<feature type="transmembrane region" description="Helical" evidence="15">
    <location>
        <begin position="270"/>
        <end position="296"/>
    </location>
</feature>
<dbReference type="InterPro" id="IPR011640">
    <property type="entry name" value="Fe2_transport_prot_B_C"/>
</dbReference>
<feature type="transmembrane region" description="Helical" evidence="15">
    <location>
        <begin position="302"/>
        <end position="322"/>
    </location>
</feature>
<feature type="transmembrane region" description="Helical" evidence="15">
    <location>
        <begin position="550"/>
        <end position="570"/>
    </location>
</feature>
<dbReference type="NCBIfam" id="TIGR00437">
    <property type="entry name" value="feoB"/>
    <property type="match status" value="1"/>
</dbReference>